<dbReference type="Pfam" id="PF11339">
    <property type="entry name" value="DUF3141"/>
    <property type="match status" value="1"/>
</dbReference>
<feature type="region of interest" description="Disordered" evidence="1">
    <location>
        <begin position="724"/>
        <end position="864"/>
    </location>
</feature>
<dbReference type="PANTHER" id="PTHR36837">
    <property type="entry name" value="POLY(3-HYDROXYALKANOATE) POLYMERASE SUBUNIT PHAC"/>
    <property type="match status" value="1"/>
</dbReference>
<dbReference type="SUPFAM" id="SSF53474">
    <property type="entry name" value="alpha/beta-Hydrolases"/>
    <property type="match status" value="1"/>
</dbReference>
<feature type="compositionally biased region" description="Low complexity" evidence="1">
    <location>
        <begin position="747"/>
        <end position="772"/>
    </location>
</feature>
<organism evidence="2 3">
    <name type="scientific">Halomonas salina</name>
    <dbReference type="NCBI Taxonomy" id="42565"/>
    <lineage>
        <taxon>Bacteria</taxon>
        <taxon>Pseudomonadati</taxon>
        <taxon>Pseudomonadota</taxon>
        <taxon>Gammaproteobacteria</taxon>
        <taxon>Oceanospirillales</taxon>
        <taxon>Halomonadaceae</taxon>
        <taxon>Halomonas</taxon>
    </lineage>
</organism>
<dbReference type="InterPro" id="IPR024501">
    <property type="entry name" value="DUF3141"/>
</dbReference>
<accession>A0ABR4WTE9</accession>
<name>A0ABR4WTE9_9GAMM</name>
<dbReference type="Proteomes" id="UP000029721">
    <property type="component" value="Unassembled WGS sequence"/>
</dbReference>
<dbReference type="Gene3D" id="3.40.50.1820">
    <property type="entry name" value="alpha/beta hydrolase"/>
    <property type="match status" value="1"/>
</dbReference>
<dbReference type="PANTHER" id="PTHR36837:SF2">
    <property type="entry name" value="POLY(3-HYDROXYALKANOATE) POLYMERASE SUBUNIT PHAC"/>
    <property type="match status" value="1"/>
</dbReference>
<keyword evidence="3" id="KW-1185">Reference proteome</keyword>
<reference evidence="2 3" key="1">
    <citation type="submission" date="2014-06" db="EMBL/GenBank/DDBJ databases">
        <title>Draft genome sequence of an extremely salt tolerant bacteria Halomonas salina/CIFRI 1.</title>
        <authorList>
            <person name="Behera B.D."/>
            <person name="Meena D.K."/>
            <person name="Das P."/>
            <person name="Maharana J."/>
            <person name="Paria P."/>
            <person name="Sharma A.P."/>
            <person name="Shamsudheen K.V."/>
            <person name="Rijit J."/>
            <person name="Dixit V."/>
            <person name="Verma A."/>
            <person name="Scaria V."/>
            <person name="Sivasubbu S."/>
        </authorList>
    </citation>
    <scope>NUCLEOTIDE SEQUENCE [LARGE SCALE GENOMIC DNA]</scope>
    <source>
        <strain evidence="2 3">CIFRI 1</strain>
    </source>
</reference>
<protein>
    <submittedName>
        <fullName evidence="2">3-hydroxyalkanoate synthetase</fullName>
    </submittedName>
</protein>
<dbReference type="InterPro" id="IPR029058">
    <property type="entry name" value="AB_hydrolase_fold"/>
</dbReference>
<evidence type="ECO:0000256" key="1">
    <source>
        <dbReference type="SAM" id="MobiDB-lite"/>
    </source>
</evidence>
<dbReference type="RefSeq" id="WP_035596174.1">
    <property type="nucleotide sequence ID" value="NZ_JOKD01000026.1"/>
</dbReference>
<feature type="compositionally biased region" description="Basic residues" evidence="1">
    <location>
        <begin position="843"/>
        <end position="864"/>
    </location>
</feature>
<evidence type="ECO:0000313" key="2">
    <source>
        <dbReference type="EMBL" id="KGE78002.1"/>
    </source>
</evidence>
<evidence type="ECO:0000313" key="3">
    <source>
        <dbReference type="Proteomes" id="UP000029721"/>
    </source>
</evidence>
<sequence length="864" mass="95459">MMPLMTTLPPALASWMDPFGFGRAAFDYWRDGLERSTLYLDVMRERGNQYLEHIEKTKPNVLGFDADVLVDGRDLPRPVNYELMRVLPPEGVETDPLMRPFVVVDPRAGHGPGIGGFKPDSELGVALRAGHPCYFIGFLPYPEPGQTVEDVVEAEVAFLRHVISLHTDTAEKPMVVGNCQAGWQIMMAAALEPEVFGPILIAGAPLSYWAGHRGQAPMRYTGGMTGGSWVTSLLSDLGDGLFDGAWLVQNFERLNPANTWWSKQYHLYSRVDTEAERYLDFERWWGGHVVLGGQEIQYIVDNLFVGNRLSTAQMVTADGRRIDLRNLRSPVVVFCSRGDDITPPPQALGWVQDLYEDTDDLVANDQTIVYCVHDTTGHLGIFVSGSVSRKEHAEFTANMDYIDVLPPGLYETAISRAEDRPDAELIERDYLLEFQPRSVAELDREIQHRDDDERRFATVARVSEINQGLYRAFLQPWVKALATPESAHWMRRMHPNRMGYRLLSDRNPLMVPVPVLADRVRRDRHEVGEDNVFRALEGVVSSQITHALEAWRELRDRSLERWFQDVYGQPLLQVLVGLGGDAPVRRHPGAEPEQRRFVQQRRQAMHEKVAEGGSHEAVMRSVIYVLGGAPATDGRNFQRLRASRAELEPDARLADFKHLVREQFFILEQDRELALEAIPTLLEGLAADEIDAHLEHIDHVLAASGELSERAARRFARIRTLFESARPEAPAPSSSPDDTPGEGGSSGSAKPAAAQSEAPSASETPAPSASTQVAETPEAPKTSPAARKTSSAKGAPAKNVMAKSASAKSAPSKAATASRASSASKTASSEAPGQAEESPAKSGTRRSGTRQAAARRRKSPPSDD</sequence>
<proteinExistence type="predicted"/>
<dbReference type="InterPro" id="IPR051321">
    <property type="entry name" value="PHA/PHB_synthase"/>
</dbReference>
<feature type="compositionally biased region" description="Low complexity" evidence="1">
    <location>
        <begin position="724"/>
        <end position="736"/>
    </location>
</feature>
<comment type="caution">
    <text evidence="2">The sequence shown here is derived from an EMBL/GenBank/DDBJ whole genome shotgun (WGS) entry which is preliminary data.</text>
</comment>
<dbReference type="EMBL" id="JOKD01000026">
    <property type="protein sequence ID" value="KGE78002.1"/>
    <property type="molecule type" value="Genomic_DNA"/>
</dbReference>
<gene>
    <name evidence="2" type="ORF">FP66_06215</name>
</gene>
<feature type="compositionally biased region" description="Low complexity" evidence="1">
    <location>
        <begin position="802"/>
        <end position="829"/>
    </location>
</feature>